<reference evidence="1 2" key="1">
    <citation type="submission" date="2017-04" db="EMBL/GenBank/DDBJ databases">
        <title>Compelte genome sequence of WV33.</title>
        <authorList>
            <person name="Lee P.C."/>
        </authorList>
    </citation>
    <scope>NUCLEOTIDE SEQUENCE [LARGE SCALE GENOMIC DNA]</scope>
    <source>
        <strain evidence="1 2">WV33</strain>
    </source>
</reference>
<protein>
    <submittedName>
        <fullName evidence="1">Uncharacterized protein</fullName>
    </submittedName>
</protein>
<evidence type="ECO:0000313" key="2">
    <source>
        <dbReference type="Proteomes" id="UP000244527"/>
    </source>
</evidence>
<proteinExistence type="predicted"/>
<name>A0A2S1LHB7_9FLAO</name>
<dbReference type="EMBL" id="CP020918">
    <property type="protein sequence ID" value="AWG23180.1"/>
    <property type="molecule type" value="Genomic_DNA"/>
</dbReference>
<organism evidence="1 2">
    <name type="scientific">Flavobacterium faecale</name>
    <dbReference type="NCBI Taxonomy" id="1355330"/>
    <lineage>
        <taxon>Bacteria</taxon>
        <taxon>Pseudomonadati</taxon>
        <taxon>Bacteroidota</taxon>
        <taxon>Flavobacteriia</taxon>
        <taxon>Flavobacteriales</taxon>
        <taxon>Flavobacteriaceae</taxon>
        <taxon>Flavobacterium</taxon>
    </lineage>
</organism>
<sequence length="161" mass="19010">MHNSKGNKQEKYKDVNLDSNLLLKTNGIYIASSDEYFKYEAANYSKIYSSRGHPALKGLIPAKDTIVYFTRYFYYHFFKNGTWSNSGGFYSKEEMINFYKGKISESSPNIYKICEDTLKLKSYNSYRRKKEFFKVIVRKDTILVSGFKNRHSFTTYTFLEL</sequence>
<gene>
    <name evidence="1" type="ORF">FFWV33_17415</name>
</gene>
<dbReference type="AlphaFoldDB" id="A0A2S1LHB7"/>
<dbReference type="Proteomes" id="UP000244527">
    <property type="component" value="Chromosome"/>
</dbReference>
<dbReference type="KEGG" id="ffa:FFWV33_17415"/>
<evidence type="ECO:0000313" key="1">
    <source>
        <dbReference type="EMBL" id="AWG23180.1"/>
    </source>
</evidence>
<dbReference type="OrthoDB" id="800787at2"/>
<keyword evidence="2" id="KW-1185">Reference proteome</keyword>
<dbReference type="RefSeq" id="WP_108742083.1">
    <property type="nucleotide sequence ID" value="NZ_CP020918.1"/>
</dbReference>
<accession>A0A2S1LHB7</accession>